<dbReference type="Pfam" id="PF00072">
    <property type="entry name" value="Response_reg"/>
    <property type="match status" value="1"/>
</dbReference>
<dbReference type="PANTHER" id="PTHR37299:SF1">
    <property type="entry name" value="STAGE 0 SPORULATION PROTEIN A HOMOLOG"/>
    <property type="match status" value="1"/>
</dbReference>
<protein>
    <submittedName>
        <fullName evidence="4">LytTR family DNA-binding domain-containing protein</fullName>
    </submittedName>
</protein>
<dbReference type="InterPro" id="IPR046947">
    <property type="entry name" value="LytR-like"/>
</dbReference>
<comment type="caution">
    <text evidence="4">The sequence shown here is derived from an EMBL/GenBank/DDBJ whole genome shotgun (WGS) entry which is preliminary data.</text>
</comment>
<dbReference type="Proteomes" id="UP001341444">
    <property type="component" value="Unassembled WGS sequence"/>
</dbReference>
<dbReference type="InterPro" id="IPR007492">
    <property type="entry name" value="LytTR_DNA-bd_dom"/>
</dbReference>
<dbReference type="SMART" id="SM00448">
    <property type="entry name" value="REC"/>
    <property type="match status" value="1"/>
</dbReference>
<sequence>MKSINVMIIDDNEDSIEILHYYLRGHEHFEVIGICRNGEELVDQVMRKKPDLLLVDINMPNKNGIEAVKECISFYPNLRFIFITGYEHYAVEAFDLSAVDYIVKPIEKKRLHQALGKAIDKIEYGNQLPKTKIQNLSVKDQKGVTYIPLHEIFFIEKKGKKSVIYSKNQNLETNENLANLLSRLDSSFYAAHRSYIINLKKISHIVPQHKTFVAYFHQFGYNASISKLKINDIRLKLESY</sequence>
<dbReference type="PROSITE" id="PS50930">
    <property type="entry name" value="HTH_LYTTR"/>
    <property type="match status" value="1"/>
</dbReference>
<dbReference type="InterPro" id="IPR001789">
    <property type="entry name" value="Sig_transdc_resp-reg_receiver"/>
</dbReference>
<evidence type="ECO:0000313" key="4">
    <source>
        <dbReference type="EMBL" id="MED1205729.1"/>
    </source>
</evidence>
<reference evidence="4 5" key="1">
    <citation type="submission" date="2023-03" db="EMBL/GenBank/DDBJ databases">
        <title>Bacillus Genome Sequencing.</title>
        <authorList>
            <person name="Dunlap C."/>
        </authorList>
    </citation>
    <scope>NUCLEOTIDE SEQUENCE [LARGE SCALE GENOMIC DNA]</scope>
    <source>
        <strain evidence="4 5">B-23453</strain>
    </source>
</reference>
<name>A0ABU6MM14_9BACI</name>
<keyword evidence="1" id="KW-0597">Phosphoprotein</keyword>
<feature type="modified residue" description="4-aspartylphosphate" evidence="1">
    <location>
        <position position="56"/>
    </location>
</feature>
<dbReference type="SUPFAM" id="SSF52172">
    <property type="entry name" value="CheY-like"/>
    <property type="match status" value="1"/>
</dbReference>
<dbReference type="Gene3D" id="3.40.50.2300">
    <property type="match status" value="1"/>
</dbReference>
<dbReference type="PANTHER" id="PTHR37299">
    <property type="entry name" value="TRANSCRIPTIONAL REGULATOR-RELATED"/>
    <property type="match status" value="1"/>
</dbReference>
<gene>
    <name evidence="4" type="ORF">P4T90_22090</name>
</gene>
<evidence type="ECO:0000259" key="3">
    <source>
        <dbReference type="PROSITE" id="PS50930"/>
    </source>
</evidence>
<dbReference type="Gene3D" id="2.40.50.1020">
    <property type="entry name" value="LytTr DNA-binding domain"/>
    <property type="match status" value="1"/>
</dbReference>
<dbReference type="EMBL" id="JARMAB010000040">
    <property type="protein sequence ID" value="MED1205729.1"/>
    <property type="molecule type" value="Genomic_DNA"/>
</dbReference>
<dbReference type="PROSITE" id="PS50110">
    <property type="entry name" value="RESPONSE_REGULATORY"/>
    <property type="match status" value="1"/>
</dbReference>
<evidence type="ECO:0000259" key="2">
    <source>
        <dbReference type="PROSITE" id="PS50110"/>
    </source>
</evidence>
<dbReference type="GO" id="GO:0003677">
    <property type="term" value="F:DNA binding"/>
    <property type="evidence" value="ECO:0007669"/>
    <property type="project" value="UniProtKB-KW"/>
</dbReference>
<dbReference type="Pfam" id="PF04397">
    <property type="entry name" value="LytTR"/>
    <property type="match status" value="1"/>
</dbReference>
<proteinExistence type="predicted"/>
<dbReference type="SMART" id="SM00850">
    <property type="entry name" value="LytTR"/>
    <property type="match status" value="1"/>
</dbReference>
<organism evidence="4 5">
    <name type="scientific">Heyndrickxia acidicola</name>
    <dbReference type="NCBI Taxonomy" id="209389"/>
    <lineage>
        <taxon>Bacteria</taxon>
        <taxon>Bacillati</taxon>
        <taxon>Bacillota</taxon>
        <taxon>Bacilli</taxon>
        <taxon>Bacillales</taxon>
        <taxon>Bacillaceae</taxon>
        <taxon>Heyndrickxia</taxon>
    </lineage>
</organism>
<dbReference type="InterPro" id="IPR011006">
    <property type="entry name" value="CheY-like_superfamily"/>
</dbReference>
<evidence type="ECO:0000256" key="1">
    <source>
        <dbReference type="PROSITE-ProRule" id="PRU00169"/>
    </source>
</evidence>
<dbReference type="CDD" id="cd17536">
    <property type="entry name" value="REC_YesN-like"/>
    <property type="match status" value="1"/>
</dbReference>
<feature type="domain" description="HTH LytTR-type" evidence="3">
    <location>
        <begin position="136"/>
        <end position="239"/>
    </location>
</feature>
<keyword evidence="4" id="KW-0238">DNA-binding</keyword>
<accession>A0ABU6MM14</accession>
<feature type="domain" description="Response regulatory" evidence="2">
    <location>
        <begin position="5"/>
        <end position="119"/>
    </location>
</feature>
<dbReference type="RefSeq" id="WP_157090614.1">
    <property type="nucleotide sequence ID" value="NZ_JARMAB010000040.1"/>
</dbReference>
<keyword evidence="5" id="KW-1185">Reference proteome</keyword>
<evidence type="ECO:0000313" key="5">
    <source>
        <dbReference type="Proteomes" id="UP001341444"/>
    </source>
</evidence>